<dbReference type="EMBL" id="MT143218">
    <property type="protein sequence ID" value="QJA94276.1"/>
    <property type="molecule type" value="Genomic_DNA"/>
</dbReference>
<reference evidence="1" key="1">
    <citation type="submission" date="2020-03" db="EMBL/GenBank/DDBJ databases">
        <title>The deep terrestrial virosphere.</title>
        <authorList>
            <person name="Holmfeldt K."/>
            <person name="Nilsson E."/>
            <person name="Simone D."/>
            <person name="Lopez-Fernandez M."/>
            <person name="Wu X."/>
            <person name="de Brujin I."/>
            <person name="Lundin D."/>
            <person name="Andersson A."/>
            <person name="Bertilsson S."/>
            <person name="Dopson M."/>
        </authorList>
    </citation>
    <scope>NUCLEOTIDE SEQUENCE</scope>
    <source>
        <strain evidence="1">MM415B03905</strain>
    </source>
</reference>
<organism evidence="1">
    <name type="scientific">viral metagenome</name>
    <dbReference type="NCBI Taxonomy" id="1070528"/>
    <lineage>
        <taxon>unclassified sequences</taxon>
        <taxon>metagenomes</taxon>
        <taxon>organismal metagenomes</taxon>
    </lineage>
</organism>
<gene>
    <name evidence="1" type="ORF">MM415B03905_0005</name>
</gene>
<accession>A0A6M3LGE9</accession>
<dbReference type="Pfam" id="PF07087">
    <property type="entry name" value="DUF1353"/>
    <property type="match status" value="1"/>
</dbReference>
<evidence type="ECO:0000313" key="1">
    <source>
        <dbReference type="EMBL" id="QJA94276.1"/>
    </source>
</evidence>
<proteinExistence type="predicted"/>
<sequence length="132" mass="15507">MSSFTTPLHVSPMADGRNWELTRAFTYRIGSQYSNQYIRVPQGFVTDFASIPKLLTLLLPDWAKFNKSPVLHDYLYRTKKIMGEAITRKQADDIFLEAMMVSWKDYPKRYFVANIEYWAVRIAGWLAWKNNS</sequence>
<protein>
    <recommendedName>
        <fullName evidence="2">DUF1353 domain-containing protein</fullName>
    </recommendedName>
</protein>
<dbReference type="InterPro" id="IPR010767">
    <property type="entry name" value="Phage_CGC-2007_Cje0229"/>
</dbReference>
<dbReference type="AlphaFoldDB" id="A0A6M3LGE9"/>
<name>A0A6M3LGE9_9ZZZZ</name>
<evidence type="ECO:0008006" key="2">
    <source>
        <dbReference type="Google" id="ProtNLM"/>
    </source>
</evidence>